<gene>
    <name evidence="2" type="ORF">I303_00590</name>
    <name evidence="3" type="ORF">I303_100587</name>
</gene>
<evidence type="ECO:0000256" key="1">
    <source>
        <dbReference type="SAM" id="MobiDB-lite"/>
    </source>
</evidence>
<feature type="compositionally biased region" description="Low complexity" evidence="1">
    <location>
        <begin position="1088"/>
        <end position="1103"/>
    </location>
</feature>
<sequence>MVSMNQHPVRALSPITELTTPTSLRTLRLPLDEADYHSERNPHPGEEDDASVYSQLSAADTVRAPSRRQDDEGAPVTPPRRQRTISLPSSPTPPPRSPRRNPPLPMPMPYNGSKPSLLRIPFPRHHTPDSTTPPPGGLPPPPRSMSLSKPKLIRRVTPPTTPTAHPENRMSPTVGRSSNMLERMREHSDTLSNIAGVGAGRSLAQEAKDKSASVDLGANEGEGGSSAMLDNRTRPISSVELPNVPILNIAHPSEVKSASQASRPNSLKKRPKSYHGSRPNSIRSRPNSFQGNSSRGHSTSSLTTPALGLDPVSTPTEAQAEAVPVNMTVTGSPLKDSLRPILVSHQSESSLATRSKSVRSVSPSRKSPRRRRVSSILSSIFEVDPDKDYVSRKLSKGSRKTSGSRGSSRAPSPIGPIVDSPIDGSEGDLVGPIQSAIRTSGTFGIRDDGSEVSHNPSRSKGDLSSPRHTFDRTGSGNGSVITHSDGVKRVLYVENMVNTPEEEDTQQPYLFEKPRESSGDSGNASNQSKTPPHSKVTPIAMLGLLPNGSSVHQSPLLAAQASPETLPPHMQTPQLHSLPLNGFTPSPIASSSSEQHRLLYRPASATNSTDVQHSSSSHLPLNGIPEDTVDTSVQTSLQSSPAKSTRSRPLPRPPSGAASPVATPRPTFIPPLPPSTAPATDLPLLIASHLLSTHAAALIRHSTSMKEVSETMHKMARESLDWGGVLMGMAHRDQSSEGLPQPPGLSEGAYEGIPLPRATALGRDVRHAGFPNNRESYDPLQQAYDTLTRQGNSRPAMPDFNVPQVRGNAHVRRRKGGSLPADLLKEAERLGKEGWTNLHKAEEAWSEAMRGLADVLSNQAIAETQNEPQSSNTLTIPQAGIASTLPLSEQTGYTVTQPNQRYSAVELGPYHPSSATSPDVRRHTSMSFLPDEYDMLRSPITPSASASASSQSHFSFPQAHVQPHQPPHQHSHPFQNIPDASLQLPQPPRPRMDEYVQNGSERTIRRPQSAQLPSGYYEHHRNVIPTIPAPLAASVPPPPPQPQQGYTSEHTGISSSDHVPPPLSTSTASGRTTGIGLGIGTGEDRMTPSRSTMSSSYSPTTPYGQDQAQSHIQGGSTKGKKLAKKYPPTSSSGKASRILGLDEKVPGIPSGGDSKNGSVRSEGGKRHWWNRKNHD</sequence>
<feature type="compositionally biased region" description="Polar residues" evidence="1">
    <location>
        <begin position="1104"/>
        <end position="1115"/>
    </location>
</feature>
<feature type="compositionally biased region" description="Low complexity" evidence="1">
    <location>
        <begin position="400"/>
        <end position="417"/>
    </location>
</feature>
<feature type="region of interest" description="Disordered" evidence="1">
    <location>
        <begin position="205"/>
        <end position="230"/>
    </location>
</feature>
<feature type="compositionally biased region" description="Low complexity" evidence="1">
    <location>
        <begin position="942"/>
        <end position="963"/>
    </location>
</feature>
<proteinExistence type="predicted"/>
<feature type="compositionally biased region" description="Basic residues" evidence="1">
    <location>
        <begin position="1166"/>
        <end position="1175"/>
    </location>
</feature>
<feature type="compositionally biased region" description="Low complexity" evidence="1">
    <location>
        <begin position="354"/>
        <end position="365"/>
    </location>
</feature>
<dbReference type="Proteomes" id="UP000078595">
    <property type="component" value="Chromosome 1"/>
</dbReference>
<dbReference type="RefSeq" id="XP_018266615.1">
    <property type="nucleotide sequence ID" value="XM_018403961.1"/>
</dbReference>
<feature type="compositionally biased region" description="Polar residues" evidence="1">
    <location>
        <begin position="583"/>
        <end position="593"/>
    </location>
</feature>
<feature type="compositionally biased region" description="Polar residues" evidence="1">
    <location>
        <begin position="997"/>
        <end position="1011"/>
    </location>
</feature>
<feature type="compositionally biased region" description="Polar residues" evidence="1">
    <location>
        <begin position="289"/>
        <end position="304"/>
    </location>
</feature>
<feature type="compositionally biased region" description="Pro residues" evidence="1">
    <location>
        <begin position="131"/>
        <end position="143"/>
    </location>
</feature>
<reference evidence="3" key="2">
    <citation type="submission" date="2013-07" db="EMBL/GenBank/DDBJ databases">
        <authorList>
            <consortium name="The Broad Institute Genome Sequencing Platform"/>
            <person name="Cuomo C."/>
            <person name="Litvintseva A."/>
            <person name="Chen Y."/>
            <person name="Heitman J."/>
            <person name="Sun S."/>
            <person name="Springer D."/>
            <person name="Dromer F."/>
            <person name="Young S.K."/>
            <person name="Zeng Q."/>
            <person name="Gargeya S."/>
            <person name="Fitzgerald M."/>
            <person name="Abouelleil A."/>
            <person name="Alvarado L."/>
            <person name="Berlin A.M."/>
            <person name="Chapman S.B."/>
            <person name="Dewar J."/>
            <person name="Goldberg J."/>
            <person name="Griggs A."/>
            <person name="Gujja S."/>
            <person name="Hansen M."/>
            <person name="Howarth C."/>
            <person name="Imamovic A."/>
            <person name="Larimer J."/>
            <person name="McCowan C."/>
            <person name="Murphy C."/>
            <person name="Pearson M."/>
            <person name="Priest M."/>
            <person name="Roberts A."/>
            <person name="Saif S."/>
            <person name="Shea T."/>
            <person name="Sykes S."/>
            <person name="Wortman J."/>
            <person name="Nusbaum C."/>
            <person name="Birren B."/>
        </authorList>
    </citation>
    <scope>NUCLEOTIDE SEQUENCE</scope>
    <source>
        <strain evidence="3">CBS 10117</strain>
    </source>
</reference>
<dbReference type="VEuPathDB" id="FungiDB:I303_00590"/>
<feature type="compositionally biased region" description="Polar residues" evidence="1">
    <location>
        <begin position="519"/>
        <end position="531"/>
    </location>
</feature>
<feature type="region of interest" description="Disordered" evidence="1">
    <location>
        <begin position="32"/>
        <end position="175"/>
    </location>
</feature>
<feature type="region of interest" description="Disordered" evidence="1">
    <location>
        <begin position="938"/>
        <end position="1011"/>
    </location>
</feature>
<feature type="compositionally biased region" description="Basic and acidic residues" evidence="1">
    <location>
        <begin position="32"/>
        <end position="45"/>
    </location>
</feature>
<feature type="compositionally biased region" description="Polar residues" evidence="1">
    <location>
        <begin position="630"/>
        <end position="644"/>
    </location>
</feature>
<feature type="compositionally biased region" description="Polar residues" evidence="1">
    <location>
        <begin position="604"/>
        <end position="619"/>
    </location>
</feature>
<feature type="compositionally biased region" description="Low complexity" evidence="1">
    <location>
        <begin position="277"/>
        <end position="288"/>
    </location>
</feature>
<evidence type="ECO:0000313" key="2">
    <source>
        <dbReference type="EMBL" id="OBR88773.1"/>
    </source>
</evidence>
<dbReference type="OrthoDB" id="2565091at2759"/>
<feature type="compositionally biased region" description="Low complexity" evidence="1">
    <location>
        <begin position="655"/>
        <end position="666"/>
    </location>
</feature>
<feature type="region of interest" description="Disordered" evidence="1">
    <location>
        <begin position="345"/>
        <end position="373"/>
    </location>
</feature>
<dbReference type="AlphaFoldDB" id="A0A1A6AFG9"/>
<protein>
    <submittedName>
        <fullName evidence="2">Uncharacterized protein</fullName>
    </submittedName>
</protein>
<evidence type="ECO:0000313" key="4">
    <source>
        <dbReference type="Proteomes" id="UP000078595"/>
    </source>
</evidence>
<feature type="region of interest" description="Disordered" evidence="1">
    <location>
        <begin position="563"/>
        <end position="675"/>
    </location>
</feature>
<name>A0A1A6AFG9_9TREE</name>
<dbReference type="GeneID" id="28964289"/>
<dbReference type="KEGG" id="kdj:28964289"/>
<accession>A0A1A6AFG9</accession>
<feature type="region of interest" description="Disordered" evidence="1">
    <location>
        <begin position="1028"/>
        <end position="1175"/>
    </location>
</feature>
<feature type="compositionally biased region" description="Pro residues" evidence="1">
    <location>
        <begin position="90"/>
        <end position="108"/>
    </location>
</feature>
<feature type="region of interest" description="Disordered" evidence="1">
    <location>
        <begin position="392"/>
        <end position="482"/>
    </location>
</feature>
<feature type="compositionally biased region" description="Polar residues" evidence="1">
    <location>
        <begin position="1045"/>
        <end position="1057"/>
    </location>
</feature>
<feature type="region of interest" description="Disordered" evidence="1">
    <location>
        <begin position="253"/>
        <end position="326"/>
    </location>
</feature>
<organism evidence="2">
    <name type="scientific">Kwoniella dejecticola CBS 10117</name>
    <dbReference type="NCBI Taxonomy" id="1296121"/>
    <lineage>
        <taxon>Eukaryota</taxon>
        <taxon>Fungi</taxon>
        <taxon>Dikarya</taxon>
        <taxon>Basidiomycota</taxon>
        <taxon>Agaricomycotina</taxon>
        <taxon>Tremellomycetes</taxon>
        <taxon>Tremellales</taxon>
        <taxon>Cryptococcaceae</taxon>
        <taxon>Kwoniella</taxon>
    </lineage>
</organism>
<reference evidence="2" key="1">
    <citation type="submission" date="2013-07" db="EMBL/GenBank/DDBJ databases">
        <title>The Genome Sequence of Cryptococcus dejecticola CBS10117.</title>
        <authorList>
            <consortium name="The Broad Institute Genome Sequencing Platform"/>
            <person name="Cuomo C."/>
            <person name="Litvintseva A."/>
            <person name="Chen Y."/>
            <person name="Heitman J."/>
            <person name="Sun S."/>
            <person name="Springer D."/>
            <person name="Dromer F."/>
            <person name="Young S.K."/>
            <person name="Zeng Q."/>
            <person name="Gargeya S."/>
            <person name="Fitzgerald M."/>
            <person name="Abouelleil A."/>
            <person name="Alvarado L."/>
            <person name="Berlin A.M."/>
            <person name="Chapman S.B."/>
            <person name="Dewar J."/>
            <person name="Goldberg J."/>
            <person name="Griggs A."/>
            <person name="Gujja S."/>
            <person name="Hansen M."/>
            <person name="Howarth C."/>
            <person name="Imamovic A."/>
            <person name="Larimer J."/>
            <person name="McCowan C."/>
            <person name="Murphy C."/>
            <person name="Pearson M."/>
            <person name="Priest M."/>
            <person name="Roberts A."/>
            <person name="Saif S."/>
            <person name="Shea T."/>
            <person name="Sykes S."/>
            <person name="Wortman J."/>
            <person name="Nusbaum C."/>
            <person name="Birren B."/>
        </authorList>
    </citation>
    <scope>NUCLEOTIDE SEQUENCE [LARGE SCALE GENOMIC DNA]</scope>
    <source>
        <strain evidence="2">CBS 10117</strain>
    </source>
</reference>
<dbReference type="EMBL" id="KI894027">
    <property type="protein sequence ID" value="OBR88773.1"/>
    <property type="molecule type" value="Genomic_DNA"/>
</dbReference>
<feature type="compositionally biased region" description="Polar residues" evidence="1">
    <location>
        <begin position="472"/>
        <end position="482"/>
    </location>
</feature>
<evidence type="ECO:0000313" key="3">
    <source>
        <dbReference type="EMBL" id="WWC58052.1"/>
    </source>
</evidence>
<feature type="compositionally biased region" description="Basic residues" evidence="1">
    <location>
        <begin position="266"/>
        <end position="275"/>
    </location>
</feature>
<feature type="compositionally biased region" description="Polar residues" evidence="1">
    <location>
        <begin position="256"/>
        <end position="265"/>
    </location>
</feature>
<feature type="region of interest" description="Disordered" evidence="1">
    <location>
        <begin position="499"/>
        <end position="536"/>
    </location>
</feature>
<keyword evidence="4" id="KW-1185">Reference proteome</keyword>
<dbReference type="EMBL" id="CP144530">
    <property type="protein sequence ID" value="WWC58052.1"/>
    <property type="molecule type" value="Genomic_DNA"/>
</dbReference>
<reference evidence="3" key="3">
    <citation type="submission" date="2024-02" db="EMBL/GenBank/DDBJ databases">
        <title>Comparative genomics of Cryptococcus and Kwoniella reveals pathogenesis evolution and contrasting modes of karyotype evolution via chromosome fusion or intercentromeric recombination.</title>
        <authorList>
            <person name="Coelho M.A."/>
            <person name="David-Palma M."/>
            <person name="Shea T."/>
            <person name="Bowers K."/>
            <person name="McGinley-Smith S."/>
            <person name="Mohammad A.W."/>
            <person name="Gnirke A."/>
            <person name="Yurkov A.M."/>
            <person name="Nowrousian M."/>
            <person name="Sun S."/>
            <person name="Cuomo C.A."/>
            <person name="Heitman J."/>
        </authorList>
    </citation>
    <scope>NUCLEOTIDE SEQUENCE</scope>
    <source>
        <strain evidence="3">CBS 10117</strain>
    </source>
</reference>